<dbReference type="Gene3D" id="3.30.530.20">
    <property type="match status" value="1"/>
</dbReference>
<dbReference type="SUPFAM" id="SSF55961">
    <property type="entry name" value="Bet v1-like"/>
    <property type="match status" value="1"/>
</dbReference>
<dbReference type="AlphaFoldDB" id="A0A839S6V5"/>
<dbReference type="InterPro" id="IPR005031">
    <property type="entry name" value="COQ10_START"/>
</dbReference>
<reference evidence="2 3" key="1">
    <citation type="submission" date="2020-08" db="EMBL/GenBank/DDBJ databases">
        <title>Genomic Encyclopedia of Type Strains, Phase III (KMG-III): the genomes of soil and plant-associated and newly described type strains.</title>
        <authorList>
            <person name="Whitman W."/>
        </authorList>
    </citation>
    <scope>NUCLEOTIDE SEQUENCE [LARGE SCALE GENOMIC DNA]</scope>
    <source>
        <strain evidence="2 3">CECT 8577</strain>
    </source>
</reference>
<accession>A0A839S6V5</accession>
<proteinExistence type="predicted"/>
<evidence type="ECO:0000313" key="3">
    <source>
        <dbReference type="Proteomes" id="UP000550714"/>
    </source>
</evidence>
<sequence length="155" mass="18107">MAAFTENAVFINAPLEFVWEVTNDVANWPSLYSEYAAAEVLEQTSERIVFRLTTTPDEQGRTWTWVSERRPDPETRTVRAKRIEPGPFEHMDIFWSYTERDGGTEMLWQQHFHMRDDAPLDDEAMRARINTNTRVQMDLIKQRLEERAAANGEGV</sequence>
<feature type="domain" description="Coenzyme Q-binding protein COQ10 START" evidence="1">
    <location>
        <begin position="11"/>
        <end position="130"/>
    </location>
</feature>
<protein>
    <submittedName>
        <fullName evidence="2">Aromatase</fullName>
    </submittedName>
</protein>
<dbReference type="Pfam" id="PF03364">
    <property type="entry name" value="Polyketide_cyc"/>
    <property type="match status" value="1"/>
</dbReference>
<keyword evidence="3" id="KW-1185">Reference proteome</keyword>
<name>A0A839S6V5_9PSEU</name>
<evidence type="ECO:0000259" key="1">
    <source>
        <dbReference type="Pfam" id="PF03364"/>
    </source>
</evidence>
<comment type="caution">
    <text evidence="2">The sequence shown here is derived from an EMBL/GenBank/DDBJ whole genome shotgun (WGS) entry which is preliminary data.</text>
</comment>
<evidence type="ECO:0000313" key="2">
    <source>
        <dbReference type="EMBL" id="MBB3053112.1"/>
    </source>
</evidence>
<organism evidence="2 3">
    <name type="scientific">Prauserella isguenensis</name>
    <dbReference type="NCBI Taxonomy" id="1470180"/>
    <lineage>
        <taxon>Bacteria</taxon>
        <taxon>Bacillati</taxon>
        <taxon>Actinomycetota</taxon>
        <taxon>Actinomycetes</taxon>
        <taxon>Pseudonocardiales</taxon>
        <taxon>Pseudonocardiaceae</taxon>
        <taxon>Prauserella</taxon>
    </lineage>
</organism>
<gene>
    <name evidence="2" type="ORF">FHS23_004155</name>
</gene>
<dbReference type="Proteomes" id="UP000550714">
    <property type="component" value="Unassembled WGS sequence"/>
</dbReference>
<dbReference type="EMBL" id="JACHWU010000007">
    <property type="protein sequence ID" value="MBB3053112.1"/>
    <property type="molecule type" value="Genomic_DNA"/>
</dbReference>
<dbReference type="RefSeq" id="WP_183658613.1">
    <property type="nucleotide sequence ID" value="NZ_JACHWU010000007.1"/>
</dbReference>
<dbReference type="InterPro" id="IPR023393">
    <property type="entry name" value="START-like_dom_sf"/>
</dbReference>